<reference evidence="2 3" key="1">
    <citation type="journal article" date="2017" name="Curr. Biol.">
        <title>Genome architecture and evolution of a unichromosomal asexual nematode.</title>
        <authorList>
            <person name="Fradin H."/>
            <person name="Zegar C."/>
            <person name="Gutwein M."/>
            <person name="Lucas J."/>
            <person name="Kovtun M."/>
            <person name="Corcoran D."/>
            <person name="Baugh L.R."/>
            <person name="Kiontke K."/>
            <person name="Gunsalus K."/>
            <person name="Fitch D.H."/>
            <person name="Piano F."/>
        </authorList>
    </citation>
    <scope>NUCLEOTIDE SEQUENCE [LARGE SCALE GENOMIC DNA]</scope>
    <source>
        <strain evidence="2">PF1309</strain>
    </source>
</reference>
<feature type="region of interest" description="Disordered" evidence="1">
    <location>
        <begin position="27"/>
        <end position="106"/>
    </location>
</feature>
<feature type="compositionally biased region" description="Basic and acidic residues" evidence="1">
    <location>
        <begin position="75"/>
        <end position="106"/>
    </location>
</feature>
<dbReference type="AlphaFoldDB" id="A0A2A2LXD5"/>
<accession>A0A2A2LXD5</accession>
<feature type="compositionally biased region" description="Basic and acidic residues" evidence="1">
    <location>
        <begin position="53"/>
        <end position="68"/>
    </location>
</feature>
<comment type="caution">
    <text evidence="2">The sequence shown here is derived from an EMBL/GenBank/DDBJ whole genome shotgun (WGS) entry which is preliminary data.</text>
</comment>
<protein>
    <submittedName>
        <fullName evidence="2">Uncharacterized protein</fullName>
    </submittedName>
</protein>
<evidence type="ECO:0000256" key="1">
    <source>
        <dbReference type="SAM" id="MobiDB-lite"/>
    </source>
</evidence>
<keyword evidence="3" id="KW-1185">Reference proteome</keyword>
<name>A0A2A2LXD5_9BILA</name>
<sequence length="106" mass="11906">MRYDRRNEPGNGAGEYTAKLKLCGQEEKLMGAEAGEGPHTSRRGDNEVAADSTGKRGNREMTKRRCQMEEGPAEEGGKGKSQQVDEMHGQRKSIELEEEVKKRQKR</sequence>
<proteinExistence type="predicted"/>
<evidence type="ECO:0000313" key="3">
    <source>
        <dbReference type="Proteomes" id="UP000218231"/>
    </source>
</evidence>
<evidence type="ECO:0000313" key="2">
    <source>
        <dbReference type="EMBL" id="PAV90833.1"/>
    </source>
</evidence>
<organism evidence="2 3">
    <name type="scientific">Diploscapter pachys</name>
    <dbReference type="NCBI Taxonomy" id="2018661"/>
    <lineage>
        <taxon>Eukaryota</taxon>
        <taxon>Metazoa</taxon>
        <taxon>Ecdysozoa</taxon>
        <taxon>Nematoda</taxon>
        <taxon>Chromadorea</taxon>
        <taxon>Rhabditida</taxon>
        <taxon>Rhabditina</taxon>
        <taxon>Rhabditomorpha</taxon>
        <taxon>Rhabditoidea</taxon>
        <taxon>Rhabditidae</taxon>
        <taxon>Diploscapter</taxon>
    </lineage>
</organism>
<gene>
    <name evidence="2" type="ORF">WR25_06270</name>
</gene>
<dbReference type="Proteomes" id="UP000218231">
    <property type="component" value="Unassembled WGS sequence"/>
</dbReference>
<dbReference type="EMBL" id="LIAE01006351">
    <property type="protein sequence ID" value="PAV90833.1"/>
    <property type="molecule type" value="Genomic_DNA"/>
</dbReference>